<dbReference type="GO" id="GO:0005634">
    <property type="term" value="C:nucleus"/>
    <property type="evidence" value="ECO:0007669"/>
    <property type="project" value="TreeGrafter"/>
</dbReference>
<evidence type="ECO:0000256" key="6">
    <source>
        <dbReference type="SAM" id="MobiDB-lite"/>
    </source>
</evidence>
<dbReference type="InterPro" id="IPR038543">
    <property type="entry name" value="Churchill_sf"/>
</dbReference>
<dbReference type="PANTHER" id="PTHR10044:SF139">
    <property type="entry name" value="DEATH-ASSOCIATED INHIBITOR OF APOPTOSIS 2"/>
    <property type="match status" value="1"/>
</dbReference>
<dbReference type="Proteomes" id="UP000828390">
    <property type="component" value="Unassembled WGS sequence"/>
</dbReference>
<dbReference type="PANTHER" id="PTHR10044">
    <property type="entry name" value="INHIBITOR OF APOPTOSIS"/>
    <property type="match status" value="1"/>
</dbReference>
<dbReference type="Gene3D" id="1.10.1170.10">
    <property type="entry name" value="Inhibitor Of Apoptosis Protein (2mihbC-IAP-1), Chain A"/>
    <property type="match status" value="2"/>
</dbReference>
<dbReference type="GO" id="GO:0006915">
    <property type="term" value="P:apoptotic process"/>
    <property type="evidence" value="ECO:0007669"/>
    <property type="project" value="UniProtKB-KW"/>
</dbReference>
<evidence type="ECO:0000256" key="4">
    <source>
        <dbReference type="ARBA" id="ARBA00022833"/>
    </source>
</evidence>
<reference evidence="8" key="1">
    <citation type="journal article" date="2019" name="bioRxiv">
        <title>The Genome of the Zebra Mussel, Dreissena polymorpha: A Resource for Invasive Species Research.</title>
        <authorList>
            <person name="McCartney M.A."/>
            <person name="Auch B."/>
            <person name="Kono T."/>
            <person name="Mallez S."/>
            <person name="Zhang Y."/>
            <person name="Obille A."/>
            <person name="Becker A."/>
            <person name="Abrahante J.E."/>
            <person name="Garbe J."/>
            <person name="Badalamenti J.P."/>
            <person name="Herman A."/>
            <person name="Mangelson H."/>
            <person name="Liachko I."/>
            <person name="Sullivan S."/>
            <person name="Sone E.D."/>
            <person name="Koren S."/>
            <person name="Silverstein K.A.T."/>
            <person name="Beckman K.B."/>
            <person name="Gohl D.M."/>
        </authorList>
    </citation>
    <scope>NUCLEOTIDE SEQUENCE</scope>
    <source>
        <strain evidence="8">Duluth1</strain>
        <tissue evidence="8">Whole animal</tissue>
    </source>
</reference>
<dbReference type="CDD" id="cd00022">
    <property type="entry name" value="BIR"/>
    <property type="match status" value="2"/>
</dbReference>
<dbReference type="InterPro" id="IPR009508">
    <property type="entry name" value="Transcrpt_activator_Churchill"/>
</dbReference>
<protein>
    <recommendedName>
        <fullName evidence="7">RING-type domain-containing protein</fullName>
    </recommendedName>
</protein>
<feature type="domain" description="RING-type" evidence="7">
    <location>
        <begin position="389"/>
        <end position="424"/>
    </location>
</feature>
<dbReference type="PROSITE" id="PS50143">
    <property type="entry name" value="BIR_REPEAT_2"/>
    <property type="match status" value="2"/>
</dbReference>
<dbReference type="InterPro" id="IPR001841">
    <property type="entry name" value="Znf_RING"/>
</dbReference>
<keyword evidence="2" id="KW-0053">Apoptosis</keyword>
<dbReference type="AlphaFoldDB" id="A0A9D4LKK5"/>
<dbReference type="Pfam" id="PF06573">
    <property type="entry name" value="Churchill"/>
    <property type="match status" value="1"/>
</dbReference>
<dbReference type="GO" id="GO:0005737">
    <property type="term" value="C:cytoplasm"/>
    <property type="evidence" value="ECO:0007669"/>
    <property type="project" value="TreeGrafter"/>
</dbReference>
<comment type="similarity">
    <text evidence="1">Belongs to the IAP family.</text>
</comment>
<keyword evidence="9" id="KW-1185">Reference proteome</keyword>
<evidence type="ECO:0000259" key="7">
    <source>
        <dbReference type="PROSITE" id="PS50089"/>
    </source>
</evidence>
<dbReference type="GO" id="GO:0045893">
    <property type="term" value="P:positive regulation of DNA-templated transcription"/>
    <property type="evidence" value="ECO:0007669"/>
    <property type="project" value="InterPro"/>
</dbReference>
<dbReference type="PROSITE" id="PS01282">
    <property type="entry name" value="BIR_REPEAT_1"/>
    <property type="match status" value="1"/>
</dbReference>
<name>A0A9D4LKK5_DREPO</name>
<dbReference type="Pfam" id="PF00653">
    <property type="entry name" value="BIR"/>
    <property type="match status" value="2"/>
</dbReference>
<feature type="region of interest" description="Disordered" evidence="6">
    <location>
        <begin position="32"/>
        <end position="57"/>
    </location>
</feature>
<keyword evidence="3 5" id="KW-0863">Zinc-finger</keyword>
<feature type="compositionally biased region" description="Polar residues" evidence="6">
    <location>
        <begin position="39"/>
        <end position="49"/>
    </location>
</feature>
<dbReference type="InterPro" id="IPR050784">
    <property type="entry name" value="IAP"/>
</dbReference>
<dbReference type="InterPro" id="IPR001370">
    <property type="entry name" value="BIR_rpt"/>
</dbReference>
<accession>A0A9D4LKK5</accession>
<dbReference type="EMBL" id="JAIWYP010000003">
    <property type="protein sequence ID" value="KAH3859419.1"/>
    <property type="molecule type" value="Genomic_DNA"/>
</dbReference>
<evidence type="ECO:0000256" key="1">
    <source>
        <dbReference type="ARBA" id="ARBA00006672"/>
    </source>
</evidence>
<dbReference type="SUPFAM" id="SSF57924">
    <property type="entry name" value="Inhibitor of apoptosis (IAP) repeat"/>
    <property type="match status" value="2"/>
</dbReference>
<keyword evidence="3 5" id="KW-0479">Metal-binding</keyword>
<comment type="caution">
    <text evidence="8">The sequence shown here is derived from an EMBL/GenBank/DDBJ whole genome shotgun (WGS) entry which is preliminary data.</text>
</comment>
<evidence type="ECO:0000256" key="5">
    <source>
        <dbReference type="PROSITE-ProRule" id="PRU00175"/>
    </source>
</evidence>
<gene>
    <name evidence="8" type="ORF">DPMN_102233</name>
</gene>
<dbReference type="GO" id="GO:0008270">
    <property type="term" value="F:zinc ion binding"/>
    <property type="evidence" value="ECO:0007669"/>
    <property type="project" value="UniProtKB-KW"/>
</dbReference>
<proteinExistence type="inferred from homology"/>
<evidence type="ECO:0000313" key="8">
    <source>
        <dbReference type="EMBL" id="KAH3859419.1"/>
    </source>
</evidence>
<sequence>MESATHTNIGTPDDALRQMHRFRLPIQVTDDREDEIPTEQLTDRSGQMHSDTRHEQNNNRINFERAKYPEFEEIQYRLESYRGVALCDAGFFYTGHSYDLVRCFCCGVGLKDFSDTDNPLLEHTKHSEKCPFLLDHFGSLEALEKYKQIFVTQDPEEIRRRQRALFQRQQGRQVSNYRAKHEGFRTLKSRMDTFTNWPQHLSQRPEQLAEAGMYYTGVDDHCRCFACDGGLRKWEPGDDPWIEHCRWFPACLYAREIKGDEFINLVQLSADQALEENGSILQDEPSGAMAALKIDDAKIEILAEKNRELLVQDMGFSIEDVKTALFELAHQGITHPDVDDIIIRLEVMNERRQLEKNLKETHVPPDPGGTFPTERLLEENQRLKSMLMCHLCHNNPVNALFLPCTHHKYCLDCTEHSDRCPDCNRTIKERATVCLDSGSYMLNYAGCHQCGKKQIAIVNGITTEEDEDDDEETITYEHICQGCSHVVANHEHVFRVEDGYQIYSMYCLLCGRGDDERCILPCDPNGPRTDVAELD</sequence>
<organism evidence="8 9">
    <name type="scientific">Dreissena polymorpha</name>
    <name type="common">Zebra mussel</name>
    <name type="synonym">Mytilus polymorpha</name>
    <dbReference type="NCBI Taxonomy" id="45954"/>
    <lineage>
        <taxon>Eukaryota</taxon>
        <taxon>Metazoa</taxon>
        <taxon>Spiralia</taxon>
        <taxon>Lophotrochozoa</taxon>
        <taxon>Mollusca</taxon>
        <taxon>Bivalvia</taxon>
        <taxon>Autobranchia</taxon>
        <taxon>Heteroconchia</taxon>
        <taxon>Euheterodonta</taxon>
        <taxon>Imparidentia</taxon>
        <taxon>Neoheterodontei</taxon>
        <taxon>Myida</taxon>
        <taxon>Dreissenoidea</taxon>
        <taxon>Dreissenidae</taxon>
        <taxon>Dreissena</taxon>
    </lineage>
</organism>
<evidence type="ECO:0000256" key="2">
    <source>
        <dbReference type="ARBA" id="ARBA00022703"/>
    </source>
</evidence>
<dbReference type="FunFam" id="1.10.1170.10:FF:000003">
    <property type="entry name" value="E3 ubiquitin-protein ligase XIAP"/>
    <property type="match status" value="1"/>
</dbReference>
<evidence type="ECO:0000313" key="9">
    <source>
        <dbReference type="Proteomes" id="UP000828390"/>
    </source>
</evidence>
<dbReference type="GO" id="GO:0051726">
    <property type="term" value="P:regulation of cell cycle"/>
    <property type="evidence" value="ECO:0007669"/>
    <property type="project" value="TreeGrafter"/>
</dbReference>
<evidence type="ECO:0000256" key="3">
    <source>
        <dbReference type="ARBA" id="ARBA00022771"/>
    </source>
</evidence>
<dbReference type="Gene3D" id="2.60.40.4240">
    <property type="entry name" value="Transcription activator, Churchill"/>
    <property type="match status" value="1"/>
</dbReference>
<dbReference type="PROSITE" id="PS50089">
    <property type="entry name" value="ZF_RING_2"/>
    <property type="match status" value="1"/>
</dbReference>
<reference evidence="8" key="2">
    <citation type="submission" date="2020-11" db="EMBL/GenBank/DDBJ databases">
        <authorList>
            <person name="McCartney M.A."/>
            <person name="Auch B."/>
            <person name="Kono T."/>
            <person name="Mallez S."/>
            <person name="Becker A."/>
            <person name="Gohl D.M."/>
            <person name="Silverstein K.A.T."/>
            <person name="Koren S."/>
            <person name="Bechman K.B."/>
            <person name="Herman A."/>
            <person name="Abrahante J.E."/>
            <person name="Garbe J."/>
        </authorList>
    </citation>
    <scope>NUCLEOTIDE SEQUENCE</scope>
    <source>
        <strain evidence="8">Duluth1</strain>
        <tissue evidence="8">Whole animal</tissue>
    </source>
</reference>
<keyword evidence="4" id="KW-0862">Zinc</keyword>
<dbReference type="SMART" id="SM00238">
    <property type="entry name" value="BIR"/>
    <property type="match status" value="2"/>
</dbReference>